<dbReference type="AlphaFoldDB" id="A0A1S6HXH8"/>
<dbReference type="EMBL" id="CP014782">
    <property type="protein sequence ID" value="AQS40209.1"/>
    <property type="molecule type" value="Genomic_DNA"/>
</dbReference>
<dbReference type="Proteomes" id="UP000189545">
    <property type="component" value="Chromosome"/>
</dbReference>
<protein>
    <submittedName>
        <fullName evidence="1">Uncharacterized protein</fullName>
    </submittedName>
</protein>
<accession>A0A1S6HXH8</accession>
<sequence length="119" mass="13795">MQHEAQSDALMNIKTLRKELKVWGRYWAQQEQGQGYSSRSACDRLKEPFTPSSCGGSREHIPPDHINLYDMKVYTLAIDCRRALRGQYICNGQWQLLGFDNNKTFLFWLRRAEIALIGG</sequence>
<name>A0A1S6HXH8_9GAMM</name>
<dbReference type="KEGG" id="spsw:Sps_05140"/>
<evidence type="ECO:0000313" key="1">
    <source>
        <dbReference type="EMBL" id="AQS40209.1"/>
    </source>
</evidence>
<keyword evidence="2" id="KW-1185">Reference proteome</keyword>
<dbReference type="OrthoDB" id="6304891at2"/>
<dbReference type="RefSeq" id="WP_144046876.1">
    <property type="nucleotide sequence ID" value="NZ_CP014782.1"/>
</dbReference>
<evidence type="ECO:0000313" key="2">
    <source>
        <dbReference type="Proteomes" id="UP000189545"/>
    </source>
</evidence>
<organism evidence="1 2">
    <name type="scientific">Shewanella psychrophila</name>
    <dbReference type="NCBI Taxonomy" id="225848"/>
    <lineage>
        <taxon>Bacteria</taxon>
        <taxon>Pseudomonadati</taxon>
        <taxon>Pseudomonadota</taxon>
        <taxon>Gammaproteobacteria</taxon>
        <taxon>Alteromonadales</taxon>
        <taxon>Shewanellaceae</taxon>
        <taxon>Shewanella</taxon>
    </lineage>
</organism>
<reference evidence="1 2" key="1">
    <citation type="submission" date="2016-03" db="EMBL/GenBank/DDBJ databases">
        <title>Complete genome sequence of Shewanella psychrophila WP2, a deep sea bacterium isolated from west Pacific sediment.</title>
        <authorList>
            <person name="Xu G."/>
            <person name="Jian H."/>
        </authorList>
    </citation>
    <scope>NUCLEOTIDE SEQUENCE [LARGE SCALE GENOMIC DNA]</scope>
    <source>
        <strain evidence="1 2">WP2</strain>
    </source>
</reference>
<proteinExistence type="predicted"/>
<gene>
    <name evidence="1" type="ORF">Sps_05140</name>
</gene>
<dbReference type="STRING" id="225848.Sps_05140"/>